<evidence type="ECO:0000313" key="3">
    <source>
        <dbReference type="Proteomes" id="UP000050326"/>
    </source>
</evidence>
<organism evidence="2 3">
    <name type="scientific">Oxobacter pfennigii</name>
    <dbReference type="NCBI Taxonomy" id="36849"/>
    <lineage>
        <taxon>Bacteria</taxon>
        <taxon>Bacillati</taxon>
        <taxon>Bacillota</taxon>
        <taxon>Clostridia</taxon>
        <taxon>Eubacteriales</taxon>
        <taxon>Clostridiaceae</taxon>
        <taxon>Oxobacter</taxon>
    </lineage>
</organism>
<dbReference type="RefSeq" id="WP_054873807.1">
    <property type="nucleotide sequence ID" value="NZ_LKET01000021.1"/>
</dbReference>
<keyword evidence="3" id="KW-1185">Reference proteome</keyword>
<dbReference type="STRING" id="36849.OXPF_06900"/>
<gene>
    <name evidence="2" type="ORF">OXPF_06900</name>
</gene>
<name>A0A0P8WSA1_9CLOT</name>
<dbReference type="AlphaFoldDB" id="A0A0P8WSA1"/>
<dbReference type="Proteomes" id="UP000050326">
    <property type="component" value="Unassembled WGS sequence"/>
</dbReference>
<reference evidence="2 3" key="1">
    <citation type="submission" date="2015-09" db="EMBL/GenBank/DDBJ databases">
        <title>Genome sequence of Oxobacter pfennigii DSM 3222.</title>
        <authorList>
            <person name="Poehlein A."/>
            <person name="Bengelsdorf F.R."/>
            <person name="Schiel-Bengelsdorf B."/>
            <person name="Duerre P."/>
            <person name="Daniel R."/>
        </authorList>
    </citation>
    <scope>NUCLEOTIDE SEQUENCE [LARGE SCALE GENOMIC DNA]</scope>
    <source>
        <strain evidence="2 3">DSM 3222</strain>
    </source>
</reference>
<feature type="transmembrane region" description="Helical" evidence="1">
    <location>
        <begin position="12"/>
        <end position="31"/>
    </location>
</feature>
<keyword evidence="1" id="KW-0812">Transmembrane</keyword>
<feature type="transmembrane region" description="Helical" evidence="1">
    <location>
        <begin position="43"/>
        <end position="64"/>
    </location>
</feature>
<evidence type="ECO:0000256" key="1">
    <source>
        <dbReference type="SAM" id="Phobius"/>
    </source>
</evidence>
<comment type="caution">
    <text evidence="2">The sequence shown here is derived from an EMBL/GenBank/DDBJ whole genome shotgun (WGS) entry which is preliminary data.</text>
</comment>
<keyword evidence="1" id="KW-1133">Transmembrane helix</keyword>
<evidence type="ECO:0000313" key="2">
    <source>
        <dbReference type="EMBL" id="KPU45457.1"/>
    </source>
</evidence>
<accession>A0A0P8WSA1</accession>
<dbReference type="EMBL" id="LKET01000021">
    <property type="protein sequence ID" value="KPU45457.1"/>
    <property type="molecule type" value="Genomic_DNA"/>
</dbReference>
<proteinExistence type="predicted"/>
<protein>
    <submittedName>
        <fullName evidence="2">Uncharacterized protein</fullName>
    </submittedName>
</protein>
<sequence length="87" mass="10308">MNEKEYRKQTYKVYGSFSLSIVWLVALFTLTRMFPGTFQEQKLIGKIAILILFASGIGYVIFLIKFLSSKKTIKCFNYYFNKEKKKR</sequence>
<keyword evidence="1" id="KW-0472">Membrane</keyword>